<protein>
    <submittedName>
        <fullName evidence="2">Uncharacterized protein</fullName>
    </submittedName>
</protein>
<reference evidence="2 3" key="1">
    <citation type="journal article" date="2016" name="Nat. Commun.">
        <title>Thousands of microbial genomes shed light on interconnected biogeochemical processes in an aquifer system.</title>
        <authorList>
            <person name="Anantharaman K."/>
            <person name="Brown C.T."/>
            <person name="Hug L.A."/>
            <person name="Sharon I."/>
            <person name="Castelle C.J."/>
            <person name="Probst A.J."/>
            <person name="Thomas B.C."/>
            <person name="Singh A."/>
            <person name="Wilkins M.J."/>
            <person name="Karaoz U."/>
            <person name="Brodie E.L."/>
            <person name="Williams K.H."/>
            <person name="Hubbard S.S."/>
            <person name="Banfield J.F."/>
        </authorList>
    </citation>
    <scope>NUCLEOTIDE SEQUENCE [LARGE SCALE GENOMIC DNA]</scope>
</reference>
<comment type="caution">
    <text evidence="2">The sequence shown here is derived from an EMBL/GenBank/DDBJ whole genome shotgun (WGS) entry which is preliminary data.</text>
</comment>
<dbReference type="EMBL" id="MHQK01000015">
    <property type="protein sequence ID" value="OHA01945.1"/>
    <property type="molecule type" value="Genomic_DNA"/>
</dbReference>
<keyword evidence="1" id="KW-1133">Transmembrane helix</keyword>
<dbReference type="Proteomes" id="UP000178710">
    <property type="component" value="Unassembled WGS sequence"/>
</dbReference>
<accession>A0A1G2KR96</accession>
<evidence type="ECO:0000313" key="2">
    <source>
        <dbReference type="EMBL" id="OHA01945.1"/>
    </source>
</evidence>
<evidence type="ECO:0000313" key="3">
    <source>
        <dbReference type="Proteomes" id="UP000178710"/>
    </source>
</evidence>
<feature type="transmembrane region" description="Helical" evidence="1">
    <location>
        <begin position="84"/>
        <end position="101"/>
    </location>
</feature>
<dbReference type="AlphaFoldDB" id="A0A1G2KR96"/>
<proteinExistence type="predicted"/>
<keyword evidence="1" id="KW-0812">Transmembrane</keyword>
<name>A0A1G2KR96_9BACT</name>
<sequence length="128" mass="14382">MPNAISQNQDFMLKTRIMRRVYFYWFFKQVAPSLAIQLGVLGLILVGVHEYVSVRFVSTNAAGSATSISSFFQYAATAFSKTEFISRVLIGATVLLGFLILRDTRRIFHRLMMRQAVGAGLVPVKTSR</sequence>
<gene>
    <name evidence="2" type="ORF">A3C12_01075</name>
</gene>
<feature type="transmembrane region" description="Helical" evidence="1">
    <location>
        <begin position="21"/>
        <end position="48"/>
    </location>
</feature>
<evidence type="ECO:0000256" key="1">
    <source>
        <dbReference type="SAM" id="Phobius"/>
    </source>
</evidence>
<keyword evidence="1" id="KW-0472">Membrane</keyword>
<organism evidence="2 3">
    <name type="scientific">Candidatus Sungbacteria bacterium RIFCSPHIGHO2_02_FULL_49_20</name>
    <dbReference type="NCBI Taxonomy" id="1802272"/>
    <lineage>
        <taxon>Bacteria</taxon>
        <taxon>Candidatus Sungiibacteriota</taxon>
    </lineage>
</organism>